<dbReference type="EMBL" id="MU806096">
    <property type="protein sequence ID" value="KAJ3840070.1"/>
    <property type="molecule type" value="Genomic_DNA"/>
</dbReference>
<gene>
    <name evidence="2" type="ORF">F5878DRAFT_498744</name>
</gene>
<name>A0AA38PCC0_9AGAR</name>
<feature type="non-terminal residue" evidence="2">
    <location>
        <position position="1"/>
    </location>
</feature>
<accession>A0AA38PCC0</accession>
<evidence type="ECO:0000313" key="2">
    <source>
        <dbReference type="EMBL" id="KAJ3840070.1"/>
    </source>
</evidence>
<feature type="domain" description="Integrase core" evidence="1">
    <location>
        <begin position="185"/>
        <end position="225"/>
    </location>
</feature>
<keyword evidence="3" id="KW-1185">Reference proteome</keyword>
<dbReference type="PANTHER" id="PTHR46791:SF5">
    <property type="entry name" value="CLR5 DOMAIN-CONTAINING PROTEIN-RELATED"/>
    <property type="match status" value="1"/>
</dbReference>
<dbReference type="PANTHER" id="PTHR46791">
    <property type="entry name" value="EXPRESSED PROTEIN"/>
    <property type="match status" value="1"/>
</dbReference>
<feature type="non-terminal residue" evidence="2">
    <location>
        <position position="226"/>
    </location>
</feature>
<evidence type="ECO:0000313" key="3">
    <source>
        <dbReference type="Proteomes" id="UP001163846"/>
    </source>
</evidence>
<dbReference type="InterPro" id="IPR058913">
    <property type="entry name" value="Integrase_dom_put"/>
</dbReference>
<proteinExistence type="predicted"/>
<reference evidence="2" key="1">
    <citation type="submission" date="2022-08" db="EMBL/GenBank/DDBJ databases">
        <authorList>
            <consortium name="DOE Joint Genome Institute"/>
            <person name="Min B."/>
            <person name="Riley R."/>
            <person name="Sierra-Patev S."/>
            <person name="Naranjo-Ortiz M."/>
            <person name="Looney B."/>
            <person name="Konkel Z."/>
            <person name="Slot J.C."/>
            <person name="Sakamoto Y."/>
            <person name="Steenwyk J.L."/>
            <person name="Rokas A."/>
            <person name="Carro J."/>
            <person name="Camarero S."/>
            <person name="Ferreira P."/>
            <person name="Molpeceres G."/>
            <person name="Ruiz-Duenas F.J."/>
            <person name="Serrano A."/>
            <person name="Henrissat B."/>
            <person name="Drula E."/>
            <person name="Hughes K.W."/>
            <person name="Mata J.L."/>
            <person name="Ishikawa N.K."/>
            <person name="Vargas-Isla R."/>
            <person name="Ushijima S."/>
            <person name="Smith C.A."/>
            <person name="Ahrendt S."/>
            <person name="Andreopoulos W."/>
            <person name="He G."/>
            <person name="Labutti K."/>
            <person name="Lipzen A."/>
            <person name="Ng V."/>
            <person name="Sandor L."/>
            <person name="Barry K."/>
            <person name="Martinez A.T."/>
            <person name="Xiao Y."/>
            <person name="Gibbons J.G."/>
            <person name="Terashima K."/>
            <person name="Hibbett D.S."/>
            <person name="Grigoriev I.V."/>
        </authorList>
    </citation>
    <scope>NUCLEOTIDE SEQUENCE</scope>
    <source>
        <strain evidence="2">TFB9207</strain>
    </source>
</reference>
<protein>
    <recommendedName>
        <fullName evidence="1">Integrase core domain-containing protein</fullName>
    </recommendedName>
</protein>
<comment type="caution">
    <text evidence="2">The sequence shown here is derived from an EMBL/GenBank/DDBJ whole genome shotgun (WGS) entry which is preliminary data.</text>
</comment>
<dbReference type="Pfam" id="PF24764">
    <property type="entry name" value="rva_4"/>
    <property type="match status" value="1"/>
</dbReference>
<dbReference type="AlphaFoldDB" id="A0AA38PCC0"/>
<dbReference type="Proteomes" id="UP001163846">
    <property type="component" value="Unassembled WGS sequence"/>
</dbReference>
<evidence type="ECO:0000259" key="1">
    <source>
        <dbReference type="Pfam" id="PF24764"/>
    </source>
</evidence>
<organism evidence="2 3">
    <name type="scientific">Lentinula raphanica</name>
    <dbReference type="NCBI Taxonomy" id="153919"/>
    <lineage>
        <taxon>Eukaryota</taxon>
        <taxon>Fungi</taxon>
        <taxon>Dikarya</taxon>
        <taxon>Basidiomycota</taxon>
        <taxon>Agaricomycotina</taxon>
        <taxon>Agaricomycetes</taxon>
        <taxon>Agaricomycetidae</taxon>
        <taxon>Agaricales</taxon>
        <taxon>Marasmiineae</taxon>
        <taxon>Omphalotaceae</taxon>
        <taxon>Lentinula</taxon>
    </lineage>
</organism>
<sequence length="226" mass="26100">ILLDEFRRHYHHFQSALTQVCQDTTGDVHHLVLLGEDLEEFANIVSQNSAVFPDHSEWQVLQVNVQSMILDLRTTYDRRVERSHHSRPNVIFQERSGFPGRPRTIIDPNFLRWAHGRRTTSGIAQFLGVSRRTVRRSLLEYQIEHPGRTPFTDRTNDNSLVEDTDSILEPHQAIPQDLPPEVQNVARLIRWGIVIHGFIDGYSRLITALRAHNNNRSSTVLSLFLS</sequence>